<dbReference type="SUPFAM" id="SSF48403">
    <property type="entry name" value="Ankyrin repeat"/>
    <property type="match status" value="2"/>
</dbReference>
<dbReference type="VEuPathDB" id="CryptoDB:Cvel_12237"/>
<dbReference type="PROSITE" id="PS50088">
    <property type="entry name" value="ANK_REPEAT"/>
    <property type="match status" value="5"/>
</dbReference>
<feature type="repeat" description="ANK" evidence="3">
    <location>
        <begin position="601"/>
        <end position="633"/>
    </location>
</feature>
<evidence type="ECO:0000256" key="4">
    <source>
        <dbReference type="SAM" id="SignalP"/>
    </source>
</evidence>
<dbReference type="InterPro" id="IPR002110">
    <property type="entry name" value="Ankyrin_rpt"/>
</dbReference>
<dbReference type="SMART" id="SM00248">
    <property type="entry name" value="ANK"/>
    <property type="match status" value="12"/>
</dbReference>
<evidence type="ECO:0000313" key="5">
    <source>
        <dbReference type="EMBL" id="CEM53772.1"/>
    </source>
</evidence>
<organism evidence="5">
    <name type="scientific">Chromera velia CCMP2878</name>
    <dbReference type="NCBI Taxonomy" id="1169474"/>
    <lineage>
        <taxon>Eukaryota</taxon>
        <taxon>Sar</taxon>
        <taxon>Alveolata</taxon>
        <taxon>Colpodellida</taxon>
        <taxon>Chromeraceae</taxon>
        <taxon>Chromera</taxon>
    </lineage>
</organism>
<evidence type="ECO:0000256" key="2">
    <source>
        <dbReference type="ARBA" id="ARBA00023043"/>
    </source>
</evidence>
<proteinExistence type="predicted"/>
<dbReference type="PROSITE" id="PS50297">
    <property type="entry name" value="ANK_REP_REGION"/>
    <property type="match status" value="2"/>
</dbReference>
<feature type="repeat" description="ANK" evidence="3">
    <location>
        <begin position="412"/>
        <end position="444"/>
    </location>
</feature>
<dbReference type="PANTHER" id="PTHR24198:SF165">
    <property type="entry name" value="ANKYRIN REPEAT-CONTAINING PROTEIN-RELATED"/>
    <property type="match status" value="1"/>
</dbReference>
<keyword evidence="2 3" id="KW-0040">ANK repeat</keyword>
<keyword evidence="4" id="KW-0732">Signal</keyword>
<name>A0A0G4I9H0_9ALVE</name>
<keyword evidence="1" id="KW-0677">Repeat</keyword>
<feature type="repeat" description="ANK" evidence="3">
    <location>
        <begin position="242"/>
        <end position="274"/>
    </location>
</feature>
<protein>
    <submittedName>
        <fullName evidence="5">Uncharacterized protein</fullName>
    </submittedName>
</protein>
<dbReference type="AlphaFoldDB" id="A0A0G4I9H0"/>
<dbReference type="Pfam" id="PF13606">
    <property type="entry name" value="Ank_3"/>
    <property type="match status" value="1"/>
</dbReference>
<feature type="repeat" description="ANK" evidence="3">
    <location>
        <begin position="379"/>
        <end position="411"/>
    </location>
</feature>
<reference evidence="5" key="1">
    <citation type="submission" date="2014-11" db="EMBL/GenBank/DDBJ databases">
        <authorList>
            <person name="Otto D Thomas"/>
            <person name="Naeem Raeece"/>
        </authorList>
    </citation>
    <scope>NUCLEOTIDE SEQUENCE</scope>
</reference>
<dbReference type="GO" id="GO:0005737">
    <property type="term" value="C:cytoplasm"/>
    <property type="evidence" value="ECO:0007669"/>
    <property type="project" value="TreeGrafter"/>
</dbReference>
<dbReference type="PhylomeDB" id="A0A0G4I9H0"/>
<accession>A0A0G4I9H0</accession>
<sequence length="862" mass="97994">MWAQKLRRCSFFPFCLILLTVTRDGEGFRLSVSDPESIRREKRRKEHTVLSQLSIDEENLQQIQTAPPIVPLTGLPGEEEASPRIPDADKLPDFSPTGHKYTNREKFLLRWDSTLFDESTVGSEDENTIVGRKPWHWEFTIRSVLPQTYFGDSVRPEEGDLDNPESEYYLPRVVEEPLNEATVRQDYKRVEWYVTEKGKSPNSVDKSGRRPLDHAVELGDFKLVDLLLNLGADPNTRSAPDHGISPLCRALNHREYEIADRLLEGGASPKMKDTFGWDALFVAVSLGQEEYVERFLRDKCNPNSRDDIGATPLITACNFAQMLWCEAMPDKKAVRKDPSLGLWGKSWYEFVTEEKTAKFFRIVQMLLDAGADVNLSVDFGFSPLHVAVQNNFTEAVGALLERGAKVNAMNKADESPLIFACMRDFTQIAKMLLDAGADIEGPPDTPMGNRSALQTALTWKSDDTALLLIERGADIHRLDPLDNATTLILACGGNTQGQLNVTTHTCPKCIDALVDRGIDVNQENSWGLTPLLMLCTEDTAKFESAKKLVEAGARIDVVDRFEEVVFNDKDCRVFFNLAPSVDLMKEWDKADRLRVGCGLNVRESCLTAAARSGLHQVVDYLLERGADLEHRDLYGRGCVHWAAMMNDDLTMNVLVKYKPKHFNDKCFHGYTPMFYARSMRNREVIQILQDKFGVEPSELFVFSAIRRFGDPETYDAIDKGEWPDWVKERGGIAEVMKKDFLPRYEMDSPWEDEVKKRGEMRQKQIEILRVKQRKELAEGGDDGAVDPRRLVAQSLKRSAAPVRGFFNPIKFVDPLEKDDDKRVDVGDGTEITNEERYAILDSFKDMKPDRKLWHKWADEEDD</sequence>
<feature type="repeat" description="ANK" evidence="3">
    <location>
        <begin position="207"/>
        <end position="239"/>
    </location>
</feature>
<dbReference type="EMBL" id="CDMZ01005724">
    <property type="protein sequence ID" value="CEM53772.1"/>
    <property type="molecule type" value="Genomic_DNA"/>
</dbReference>
<dbReference type="PANTHER" id="PTHR24198">
    <property type="entry name" value="ANKYRIN REPEAT AND PROTEIN KINASE DOMAIN-CONTAINING PROTEIN"/>
    <property type="match status" value="1"/>
</dbReference>
<gene>
    <name evidence="5" type="ORF">Cvel_12237.t2.CR1</name>
</gene>
<dbReference type="Gene3D" id="1.25.40.20">
    <property type="entry name" value="Ankyrin repeat-containing domain"/>
    <property type="match status" value="4"/>
</dbReference>
<dbReference type="Pfam" id="PF12796">
    <property type="entry name" value="Ank_2"/>
    <property type="match status" value="3"/>
</dbReference>
<feature type="signal peptide" evidence="4">
    <location>
        <begin position="1"/>
        <end position="27"/>
    </location>
</feature>
<dbReference type="InterPro" id="IPR036770">
    <property type="entry name" value="Ankyrin_rpt-contain_sf"/>
</dbReference>
<feature type="chain" id="PRO_5005192314" evidence="4">
    <location>
        <begin position="28"/>
        <end position="862"/>
    </location>
</feature>
<evidence type="ECO:0000256" key="1">
    <source>
        <dbReference type="ARBA" id="ARBA00022737"/>
    </source>
</evidence>
<evidence type="ECO:0000256" key="3">
    <source>
        <dbReference type="PROSITE-ProRule" id="PRU00023"/>
    </source>
</evidence>